<dbReference type="PANTHER" id="PTHR46064:SF1">
    <property type="entry name" value="QUEUINE TRNA-RIBOSYLTRANSFERASE ACCESSORY SUBUNIT 2"/>
    <property type="match status" value="1"/>
</dbReference>
<dbReference type="GO" id="GO:0005737">
    <property type="term" value="C:cytoplasm"/>
    <property type="evidence" value="ECO:0007669"/>
    <property type="project" value="UniProtKB-SubCell"/>
</dbReference>
<dbReference type="GO" id="GO:0006400">
    <property type="term" value="P:tRNA modification"/>
    <property type="evidence" value="ECO:0007669"/>
    <property type="project" value="InterPro"/>
</dbReference>
<dbReference type="OrthoDB" id="27601at2759"/>
<feature type="binding site" evidence="5">
    <location>
        <position position="334"/>
    </location>
    <ligand>
        <name>Zn(2+)</name>
        <dbReference type="ChEBI" id="CHEBI:29105"/>
    </ligand>
</feature>
<comment type="function">
    <text evidence="5">Non-catalytic subunit of the queuine tRNA-ribosyltransferase (TGT) that catalyzes the base-exchange of a guanine (G) residue with queuine (Q) at position 34 (anticodon wobble position) in tRNAs with GU(N) anticodons (tRNA-Asp, -Asn, -His and -Tyr), resulting in the hypermodified nucleoside queuosine (7-(((4,5-cis-dihydroxy-2-cyclopenten-1-yl)amino)methyl)-7-deazaguanosine).</text>
</comment>
<evidence type="ECO:0000313" key="8">
    <source>
        <dbReference type="RefSeq" id="XP_013418823.1"/>
    </source>
</evidence>
<dbReference type="InterPro" id="IPR002616">
    <property type="entry name" value="tRNA_ribo_trans-like"/>
</dbReference>
<dbReference type="Pfam" id="PF01702">
    <property type="entry name" value="TGT"/>
    <property type="match status" value="1"/>
</dbReference>
<evidence type="ECO:0000256" key="1">
    <source>
        <dbReference type="ARBA" id="ARBA00022490"/>
    </source>
</evidence>
<keyword evidence="3 5" id="KW-0479">Metal-binding</keyword>
<protein>
    <recommendedName>
        <fullName evidence="5">Queuine tRNA-ribosyltransferase accessory subunit 2</fullName>
    </recommendedName>
    <alternativeName>
        <fullName evidence="5">Queuine tRNA-ribosyltransferase domain-containing protein 1</fullName>
    </alternativeName>
</protein>
<dbReference type="PANTHER" id="PTHR46064">
    <property type="entry name" value="QUEUINE TRNA-RIBOSYLTRANSFERASE ACCESSORY SUBUNIT 2"/>
    <property type="match status" value="1"/>
</dbReference>
<evidence type="ECO:0000256" key="2">
    <source>
        <dbReference type="ARBA" id="ARBA00022694"/>
    </source>
</evidence>
<feature type="binding site" evidence="5">
    <location>
        <position position="339"/>
    </location>
    <ligand>
        <name>Zn(2+)</name>
        <dbReference type="ChEBI" id="CHEBI:29105"/>
    </ligand>
</feature>
<dbReference type="AlphaFoldDB" id="A0A1S3K869"/>
<comment type="cofactor">
    <cofactor evidence="5">
        <name>Zn(2+)</name>
        <dbReference type="ChEBI" id="CHEBI:29105"/>
    </cofactor>
    <text evidence="5">Binds 1 zinc ion per subunit.</text>
</comment>
<dbReference type="KEGG" id="lak:106179648"/>
<evidence type="ECO:0000259" key="6">
    <source>
        <dbReference type="Pfam" id="PF01702"/>
    </source>
</evidence>
<evidence type="ECO:0000256" key="5">
    <source>
        <dbReference type="HAMAP-Rule" id="MF_03043"/>
    </source>
</evidence>
<dbReference type="InterPro" id="IPR036511">
    <property type="entry name" value="TGT-like_sf"/>
</dbReference>
<dbReference type="InterPro" id="IPR028592">
    <property type="entry name" value="QTRTD1"/>
</dbReference>
<dbReference type="RefSeq" id="XP_013418823.1">
    <property type="nucleotide sequence ID" value="XM_013563369.1"/>
</dbReference>
<keyword evidence="2 5" id="KW-0819">tRNA processing</keyword>
<proteinExistence type="inferred from homology"/>
<feature type="domain" description="tRNA-guanine(15) transglycosylase-like" evidence="6">
    <location>
        <begin position="13"/>
        <end position="393"/>
    </location>
</feature>
<dbReference type="SUPFAM" id="SSF51713">
    <property type="entry name" value="tRNA-guanine transglycosylase"/>
    <property type="match status" value="1"/>
</dbReference>
<dbReference type="GO" id="GO:0046872">
    <property type="term" value="F:metal ion binding"/>
    <property type="evidence" value="ECO:0007669"/>
    <property type="project" value="UniProtKB-KW"/>
</dbReference>
<dbReference type="GO" id="GO:0008479">
    <property type="term" value="F:tRNA-guanosine(34) queuine transglycosylase activity"/>
    <property type="evidence" value="ECO:0007669"/>
    <property type="project" value="UniProtKB-UniRule"/>
</dbReference>
<organism evidence="7 8">
    <name type="scientific">Lingula anatina</name>
    <name type="common">Brachiopod</name>
    <name type="synonym">Lingula unguis</name>
    <dbReference type="NCBI Taxonomy" id="7574"/>
    <lineage>
        <taxon>Eukaryota</taxon>
        <taxon>Metazoa</taxon>
        <taxon>Spiralia</taxon>
        <taxon>Lophotrochozoa</taxon>
        <taxon>Brachiopoda</taxon>
        <taxon>Linguliformea</taxon>
        <taxon>Lingulata</taxon>
        <taxon>Lingulida</taxon>
        <taxon>Linguloidea</taxon>
        <taxon>Lingulidae</taxon>
        <taxon>Lingula</taxon>
    </lineage>
</organism>
<dbReference type="NCBIfam" id="TIGR00449">
    <property type="entry name" value="tgt_general"/>
    <property type="match status" value="1"/>
</dbReference>
<comment type="subunit">
    <text evidence="5">Heterodimer of a catalytic subunit and an accessory subunit.</text>
</comment>
<reference evidence="8" key="1">
    <citation type="submission" date="2025-08" db="UniProtKB">
        <authorList>
            <consortium name="RefSeq"/>
        </authorList>
    </citation>
    <scope>IDENTIFICATION</scope>
    <source>
        <tissue evidence="8">Gonads</tissue>
    </source>
</reference>
<keyword evidence="4 5" id="KW-0862">Zinc</keyword>
<gene>
    <name evidence="8" type="primary">LOC106179648</name>
</gene>
<feature type="binding site" evidence="5">
    <location>
        <position position="336"/>
    </location>
    <ligand>
        <name>Zn(2+)</name>
        <dbReference type="ChEBI" id="CHEBI:29105"/>
    </ligand>
</feature>
<dbReference type="Gene3D" id="3.20.20.105">
    <property type="entry name" value="Queuine tRNA-ribosyltransferase-like"/>
    <property type="match status" value="1"/>
</dbReference>
<feature type="binding site" evidence="5">
    <location>
        <position position="365"/>
    </location>
    <ligand>
        <name>Zn(2+)</name>
        <dbReference type="ChEBI" id="CHEBI:29105"/>
    </ligand>
</feature>
<dbReference type="GeneID" id="106179648"/>
<accession>A0A1S3K869</accession>
<dbReference type="FunCoup" id="A0A1S3K869">
    <property type="interactions" value="1799"/>
</dbReference>
<keyword evidence="1 5" id="KW-0963">Cytoplasm</keyword>
<dbReference type="InterPro" id="IPR050852">
    <property type="entry name" value="Queuine_tRNA-ribosyltrfase"/>
</dbReference>
<dbReference type="STRING" id="7574.A0A1S3K869"/>
<dbReference type="Proteomes" id="UP000085678">
    <property type="component" value="Unplaced"/>
</dbReference>
<evidence type="ECO:0000256" key="3">
    <source>
        <dbReference type="ARBA" id="ARBA00022723"/>
    </source>
</evidence>
<sequence length="402" mass="45421">MKFAVQATSSTSSARAGVLTELGRLADREIHTPACLLYTTSGSAPYLTHSLLAQYLKGAPLVAHLPIGFAAEHQESLEAFGKGMGKYAVMENRLIFSTFHDSAEGFPTGFNDKNGASVWSRGGKIKLDVERFIKLQEAIRPDWYQPLCDSDTDRNSSKKRLQKAVDRTLHFLDSCIEKHSASQVLKSSAIFGVIEGGYDVNERIRSAKQTCLRPVEGFILDGFHRFGPEMEQFQIMDIEAVLKDTTAVLPDHKVRYLPGIWSPQAIIKAVQCGIDLFDSTYPYLLTERGCALVFPFKVSPGLTDENIWNNEASYHIDLNDKRYFDDFTPLLKGCECYTCQNYTKAYLNHLCNTGELLRGVLLMIHNFHHFFSFFETLRKSTEENKLETFRKLVERTEVTKPS</sequence>
<evidence type="ECO:0000313" key="7">
    <source>
        <dbReference type="Proteomes" id="UP000085678"/>
    </source>
</evidence>
<comment type="subcellular location">
    <subcellularLocation>
        <location evidence="5">Cytoplasm</location>
    </subcellularLocation>
</comment>
<keyword evidence="7" id="KW-1185">Reference proteome</keyword>
<name>A0A1S3K869_LINAN</name>
<dbReference type="InParanoid" id="A0A1S3K869"/>
<comment type="similarity">
    <text evidence="5">Belongs to the queuine tRNA-ribosyltransferase family. QTRT2 subfamily.</text>
</comment>
<evidence type="ECO:0000256" key="4">
    <source>
        <dbReference type="ARBA" id="ARBA00022833"/>
    </source>
</evidence>
<dbReference type="HAMAP" id="MF_03043">
    <property type="entry name" value="QTRT2"/>
    <property type="match status" value="1"/>
</dbReference>